<dbReference type="Proteomes" id="UP000001225">
    <property type="component" value="Chromosome"/>
</dbReference>
<name>A9IHD4_BORPD</name>
<sequence>MDYQALMNASRWIAKNNLTDKVCAVRVGWDNDTSKLTVIYYVDGPPTEDEEDECEITMAELLAQFPDVVQADTECLDYAGKQAELRRMEGLAYLREDKPRA</sequence>
<evidence type="ECO:0000313" key="2">
    <source>
        <dbReference type="Proteomes" id="UP000001225"/>
    </source>
</evidence>
<proteinExistence type="predicted"/>
<reference evidence="1 2" key="1">
    <citation type="journal article" date="2008" name="BMC Genomics">
        <title>The missing link: Bordetella petrii is endowed with both the metabolic versatility of environmental bacteria and virulence traits of pathogenic Bordetellae.</title>
        <authorList>
            <person name="Gross R."/>
            <person name="Guzman C.A."/>
            <person name="Sebaihia M."/>
            <person name="Martins Dos Santos V.A."/>
            <person name="Pieper D.H."/>
            <person name="Koebnik R."/>
            <person name="Lechner M."/>
            <person name="Bartels D."/>
            <person name="Buhrmester J."/>
            <person name="Choudhuri J.V."/>
            <person name="Ebensen T."/>
            <person name="Gaigalat L."/>
            <person name="Herrmann S."/>
            <person name="Khachane A.N."/>
            <person name="Larisch C."/>
            <person name="Link S."/>
            <person name="Linke B."/>
            <person name="Meyer F."/>
            <person name="Mormann S."/>
            <person name="Nakunst D."/>
            <person name="Rueckert C."/>
            <person name="Schneiker-Bekel S."/>
            <person name="Schulze K."/>
            <person name="Vorhoelter F.J."/>
            <person name="Yevsa T."/>
            <person name="Engle J.T."/>
            <person name="Goldman W.E."/>
            <person name="Puehler A."/>
            <person name="Goebel U.B."/>
            <person name="Goesmann A."/>
            <person name="Bloecker H."/>
            <person name="Kaiser O."/>
            <person name="Martinez-Arias R."/>
        </authorList>
    </citation>
    <scope>NUCLEOTIDE SEQUENCE [LARGE SCALE GENOMIC DNA]</scope>
    <source>
        <strain evidence="2">ATCC BAA-461 / DSM 12804 / CCUG 43448 / CIP 107267 / Se-1111R</strain>
    </source>
</reference>
<dbReference type="KEGG" id="bpt:Bpet4842"/>
<keyword evidence="2" id="KW-1185">Reference proteome</keyword>
<dbReference type="AlphaFoldDB" id="A9IHD4"/>
<organism evidence="1 2">
    <name type="scientific">Bordetella petrii (strain ATCC BAA-461 / DSM 12804 / CCUG 43448 / CIP 107267 / Se-1111R)</name>
    <dbReference type="NCBI Taxonomy" id="340100"/>
    <lineage>
        <taxon>Bacteria</taxon>
        <taxon>Pseudomonadati</taxon>
        <taxon>Pseudomonadota</taxon>
        <taxon>Betaproteobacteria</taxon>
        <taxon>Burkholderiales</taxon>
        <taxon>Alcaligenaceae</taxon>
        <taxon>Bordetella</taxon>
    </lineage>
</organism>
<protein>
    <submittedName>
        <fullName evidence="1">Uncharacterized protein</fullName>
    </submittedName>
</protein>
<dbReference type="STRING" id="94624.Bpet4842"/>
<dbReference type="InterPro" id="IPR058702">
    <property type="entry name" value="MafI2-like"/>
</dbReference>
<gene>
    <name evidence="1" type="ordered locus">Bpet4842</name>
</gene>
<evidence type="ECO:0000313" key="1">
    <source>
        <dbReference type="EMBL" id="CAP45194.1"/>
    </source>
</evidence>
<dbReference type="Pfam" id="PF26541">
    <property type="entry name" value="MafI2"/>
    <property type="match status" value="1"/>
</dbReference>
<accession>A9IHD4</accession>
<dbReference type="EMBL" id="AM902716">
    <property type="protein sequence ID" value="CAP45194.1"/>
    <property type="molecule type" value="Genomic_DNA"/>
</dbReference>